<reference evidence="5" key="2">
    <citation type="submission" date="2015-01" db="EMBL/GenBank/DDBJ databases">
        <title>Evolutionary Origins and Diversification of the Mycorrhizal Mutualists.</title>
        <authorList>
            <consortium name="DOE Joint Genome Institute"/>
            <consortium name="Mycorrhizal Genomics Consortium"/>
            <person name="Kohler A."/>
            <person name="Kuo A."/>
            <person name="Nagy L.G."/>
            <person name="Floudas D."/>
            <person name="Copeland A."/>
            <person name="Barry K.W."/>
            <person name="Cichocki N."/>
            <person name="Veneault-Fourrey C."/>
            <person name="LaButti K."/>
            <person name="Lindquist E.A."/>
            <person name="Lipzen A."/>
            <person name="Lundell T."/>
            <person name="Morin E."/>
            <person name="Murat C."/>
            <person name="Riley R."/>
            <person name="Ohm R."/>
            <person name="Sun H."/>
            <person name="Tunlid A."/>
            <person name="Henrissat B."/>
            <person name="Grigoriev I.V."/>
            <person name="Hibbett D.S."/>
            <person name="Martin F."/>
        </authorList>
    </citation>
    <scope>NUCLEOTIDE SEQUENCE [LARGE SCALE GENOMIC DNA]</scope>
    <source>
        <strain evidence="5">h7</strain>
    </source>
</reference>
<feature type="domain" description="Septin-type G" evidence="3">
    <location>
        <begin position="119"/>
        <end position="603"/>
    </location>
</feature>
<feature type="compositionally biased region" description="Polar residues" evidence="2">
    <location>
        <begin position="17"/>
        <end position="30"/>
    </location>
</feature>
<feature type="region of interest" description="Disordered" evidence="2">
    <location>
        <begin position="379"/>
        <end position="459"/>
    </location>
</feature>
<dbReference type="InterPro" id="IPR027417">
    <property type="entry name" value="P-loop_NTPase"/>
</dbReference>
<accession>A0A0C3CGE2</accession>
<keyword evidence="5" id="KW-1185">Reference proteome</keyword>
<protein>
    <recommendedName>
        <fullName evidence="3">Septin-type G domain-containing protein</fullName>
    </recommendedName>
</protein>
<dbReference type="HOGENOM" id="CLU_031563_0_0_1"/>
<gene>
    <name evidence="4" type="ORF">M413DRAFT_69290</name>
</gene>
<feature type="compositionally biased region" description="Acidic residues" evidence="2">
    <location>
        <begin position="398"/>
        <end position="413"/>
    </location>
</feature>
<comment type="similarity">
    <text evidence="1">Belongs to the TRAFAC class TrmE-Era-EngA-EngB-Septin-like GTPase superfamily. Septin GTPase family.</text>
</comment>
<dbReference type="SUPFAM" id="SSF52540">
    <property type="entry name" value="P-loop containing nucleoside triphosphate hydrolases"/>
    <property type="match status" value="1"/>
</dbReference>
<evidence type="ECO:0000256" key="2">
    <source>
        <dbReference type="SAM" id="MobiDB-lite"/>
    </source>
</evidence>
<sequence length="622" mass="68078">MFSFRRKPKQEPESPRIPTSPSLPELNSQGIPWPEDLVDIAAIREDPPPDAAAPTQGAAKTSFQGQAPIPFHKPFRPSTGSAQDGGTISSLYMSGPPPAFDKKILPPPVGRYSQRRARIPPTFNLMVVGGKGTGKTSLLRLLLETADTSPGATVDQKAAVEKFLKGSTKATQAIQTACVEICESRFDRVLFSVIDTPGLDFTEGRELKLERQVNTVLKYVDAQYADTMSEESKVVRQSKGDQHIHLCIYMVDPSSIMTADARRALSSLPIKTRSETTVSLRTPPDLVPDESSEDESDEEDDGVLTMSPVEIRVIRRLSARANVLPVIARADSLTDEKLLAVKNAVRTGLAEAAIDFGVFGPTKKPEPTTVATPKRQTQFAAPNGHANGNGTGNGAPESIEEAESDDEGEEEEDRQSRPVIKLRPSRHGRALSRSRSRRDLTQAAEDPHRPVSPDTNDRESVANVRFSAHLVAKTDLSSLLPFALIAPEASKRRIRPVSTDSAALTISGSQDLSEEGSTSSEAVPQTPASVHSSRNLPFLQGPPRDLKGVFIRKFRWGTVDVLDPNHCDFAALRTAVLSTHLKLLKVHTKEVLYEKYRTEKLLARRATRHISDEERQRLLEGL</sequence>
<feature type="compositionally biased region" description="Basic residues" evidence="2">
    <location>
        <begin position="423"/>
        <end position="436"/>
    </location>
</feature>
<keyword evidence="1" id="KW-0547">Nucleotide-binding</keyword>
<dbReference type="OrthoDB" id="10261408at2759"/>
<feature type="region of interest" description="Disordered" evidence="2">
    <location>
        <begin position="1"/>
        <end position="59"/>
    </location>
</feature>
<feature type="compositionally biased region" description="Polar residues" evidence="2">
    <location>
        <begin position="506"/>
        <end position="535"/>
    </location>
</feature>
<evidence type="ECO:0000256" key="1">
    <source>
        <dbReference type="RuleBase" id="RU004560"/>
    </source>
</evidence>
<dbReference type="PANTHER" id="PTHR18884">
    <property type="entry name" value="SEPTIN"/>
    <property type="match status" value="1"/>
</dbReference>
<feature type="compositionally biased region" description="Basic and acidic residues" evidence="2">
    <location>
        <begin position="437"/>
        <end position="459"/>
    </location>
</feature>
<dbReference type="STRING" id="686832.A0A0C3CGE2"/>
<feature type="compositionally biased region" description="Acidic residues" evidence="2">
    <location>
        <begin position="287"/>
        <end position="302"/>
    </location>
</feature>
<proteinExistence type="inferred from homology"/>
<keyword evidence="1" id="KW-0342">GTP-binding</keyword>
<dbReference type="PROSITE" id="PS51719">
    <property type="entry name" value="G_SEPTIN"/>
    <property type="match status" value="1"/>
</dbReference>
<reference evidence="4 5" key="1">
    <citation type="submission" date="2014-04" db="EMBL/GenBank/DDBJ databases">
        <authorList>
            <consortium name="DOE Joint Genome Institute"/>
            <person name="Kuo A."/>
            <person name="Gay G."/>
            <person name="Dore J."/>
            <person name="Kohler A."/>
            <person name="Nagy L.G."/>
            <person name="Floudas D."/>
            <person name="Copeland A."/>
            <person name="Barry K.W."/>
            <person name="Cichocki N."/>
            <person name="Veneault-Fourrey C."/>
            <person name="LaButti K."/>
            <person name="Lindquist E.A."/>
            <person name="Lipzen A."/>
            <person name="Lundell T."/>
            <person name="Morin E."/>
            <person name="Murat C."/>
            <person name="Sun H."/>
            <person name="Tunlid A."/>
            <person name="Henrissat B."/>
            <person name="Grigoriev I.V."/>
            <person name="Hibbett D.S."/>
            <person name="Martin F."/>
            <person name="Nordberg H.P."/>
            <person name="Cantor M.N."/>
            <person name="Hua S.X."/>
        </authorList>
    </citation>
    <scope>NUCLEOTIDE SEQUENCE [LARGE SCALE GENOMIC DNA]</scope>
    <source>
        <strain evidence="5">h7</strain>
    </source>
</reference>
<dbReference type="InterPro" id="IPR030379">
    <property type="entry name" value="G_SEPTIN_dom"/>
</dbReference>
<dbReference type="Proteomes" id="UP000053424">
    <property type="component" value="Unassembled WGS sequence"/>
</dbReference>
<dbReference type="Gene3D" id="3.40.50.300">
    <property type="entry name" value="P-loop containing nucleotide triphosphate hydrolases"/>
    <property type="match status" value="1"/>
</dbReference>
<evidence type="ECO:0000259" key="3">
    <source>
        <dbReference type="PROSITE" id="PS51719"/>
    </source>
</evidence>
<evidence type="ECO:0000313" key="4">
    <source>
        <dbReference type="EMBL" id="KIM43224.1"/>
    </source>
</evidence>
<name>A0A0C3CGE2_HEBCY</name>
<feature type="region of interest" description="Disordered" evidence="2">
    <location>
        <begin position="275"/>
        <end position="304"/>
    </location>
</feature>
<feature type="region of interest" description="Disordered" evidence="2">
    <location>
        <begin position="506"/>
        <end position="539"/>
    </location>
</feature>
<dbReference type="GO" id="GO:0005525">
    <property type="term" value="F:GTP binding"/>
    <property type="evidence" value="ECO:0007669"/>
    <property type="project" value="UniProtKB-KW"/>
</dbReference>
<evidence type="ECO:0000313" key="5">
    <source>
        <dbReference type="Proteomes" id="UP000053424"/>
    </source>
</evidence>
<dbReference type="AlphaFoldDB" id="A0A0C3CGE2"/>
<organism evidence="4 5">
    <name type="scientific">Hebeloma cylindrosporum</name>
    <dbReference type="NCBI Taxonomy" id="76867"/>
    <lineage>
        <taxon>Eukaryota</taxon>
        <taxon>Fungi</taxon>
        <taxon>Dikarya</taxon>
        <taxon>Basidiomycota</taxon>
        <taxon>Agaricomycotina</taxon>
        <taxon>Agaricomycetes</taxon>
        <taxon>Agaricomycetidae</taxon>
        <taxon>Agaricales</taxon>
        <taxon>Agaricineae</taxon>
        <taxon>Hymenogastraceae</taxon>
        <taxon>Hebeloma</taxon>
    </lineage>
</organism>
<dbReference type="Pfam" id="PF00735">
    <property type="entry name" value="Septin"/>
    <property type="match status" value="3"/>
</dbReference>
<dbReference type="EMBL" id="KN831776">
    <property type="protein sequence ID" value="KIM43224.1"/>
    <property type="molecule type" value="Genomic_DNA"/>
</dbReference>